<accession>A0A3D9SYT4</accession>
<keyword evidence="13" id="KW-1185">Reference proteome</keyword>
<dbReference type="GO" id="GO:0046983">
    <property type="term" value="F:protein dimerization activity"/>
    <property type="evidence" value="ECO:0007669"/>
    <property type="project" value="InterPro"/>
</dbReference>
<feature type="coiled-coil region" evidence="9">
    <location>
        <begin position="152"/>
        <end position="179"/>
    </location>
</feature>
<dbReference type="Pfam" id="PF07730">
    <property type="entry name" value="HisKA_3"/>
    <property type="match status" value="1"/>
</dbReference>
<evidence type="ECO:0000256" key="6">
    <source>
        <dbReference type="ARBA" id="ARBA00022777"/>
    </source>
</evidence>
<organism evidence="12 13">
    <name type="scientific">Thermomonospora umbrina</name>
    <dbReference type="NCBI Taxonomy" id="111806"/>
    <lineage>
        <taxon>Bacteria</taxon>
        <taxon>Bacillati</taxon>
        <taxon>Actinomycetota</taxon>
        <taxon>Actinomycetes</taxon>
        <taxon>Streptosporangiales</taxon>
        <taxon>Thermomonosporaceae</taxon>
        <taxon>Thermomonospora</taxon>
    </lineage>
</organism>
<dbReference type="EC" id="2.7.13.3" evidence="2"/>
<dbReference type="OrthoDB" id="3288457at2"/>
<evidence type="ECO:0000313" key="13">
    <source>
        <dbReference type="Proteomes" id="UP000256661"/>
    </source>
</evidence>
<keyword evidence="3" id="KW-0597">Phosphoprotein</keyword>
<evidence type="ECO:0000256" key="3">
    <source>
        <dbReference type="ARBA" id="ARBA00022553"/>
    </source>
</evidence>
<evidence type="ECO:0000256" key="4">
    <source>
        <dbReference type="ARBA" id="ARBA00022679"/>
    </source>
</evidence>
<dbReference type="SUPFAM" id="SSF55874">
    <property type="entry name" value="ATPase domain of HSP90 chaperone/DNA topoisomerase II/histidine kinase"/>
    <property type="match status" value="1"/>
</dbReference>
<keyword evidence="5" id="KW-0547">Nucleotide-binding</keyword>
<comment type="caution">
    <text evidence="12">The sequence shown here is derived from an EMBL/GenBank/DDBJ whole genome shotgun (WGS) entry which is preliminary data.</text>
</comment>
<proteinExistence type="predicted"/>
<dbReference type="Gene3D" id="3.30.565.10">
    <property type="entry name" value="Histidine kinase-like ATPase, C-terminal domain"/>
    <property type="match status" value="1"/>
</dbReference>
<protein>
    <recommendedName>
        <fullName evidence="2">histidine kinase</fullName>
        <ecNumber evidence="2">2.7.13.3</ecNumber>
    </recommendedName>
</protein>
<dbReference type="GO" id="GO:0005524">
    <property type="term" value="F:ATP binding"/>
    <property type="evidence" value="ECO:0007669"/>
    <property type="project" value="UniProtKB-KW"/>
</dbReference>
<keyword evidence="10" id="KW-0472">Membrane</keyword>
<feature type="transmembrane region" description="Helical" evidence="10">
    <location>
        <begin position="132"/>
        <end position="153"/>
    </location>
</feature>
<dbReference type="InterPro" id="IPR050482">
    <property type="entry name" value="Sensor_HK_TwoCompSys"/>
</dbReference>
<dbReference type="CDD" id="cd16917">
    <property type="entry name" value="HATPase_UhpB-NarQ-NarX-like"/>
    <property type="match status" value="1"/>
</dbReference>
<dbReference type="GO" id="GO:0000155">
    <property type="term" value="F:phosphorelay sensor kinase activity"/>
    <property type="evidence" value="ECO:0007669"/>
    <property type="project" value="InterPro"/>
</dbReference>
<evidence type="ECO:0000256" key="1">
    <source>
        <dbReference type="ARBA" id="ARBA00000085"/>
    </source>
</evidence>
<evidence type="ECO:0000256" key="2">
    <source>
        <dbReference type="ARBA" id="ARBA00012438"/>
    </source>
</evidence>
<dbReference type="EMBL" id="QTTT01000001">
    <property type="protein sequence ID" value="REF01110.1"/>
    <property type="molecule type" value="Genomic_DNA"/>
</dbReference>
<dbReference type="InterPro" id="IPR011712">
    <property type="entry name" value="Sig_transdc_His_kin_sub3_dim/P"/>
</dbReference>
<keyword evidence="10" id="KW-0812">Transmembrane</keyword>
<comment type="catalytic activity">
    <reaction evidence="1">
        <text>ATP + protein L-histidine = ADP + protein N-phospho-L-histidine.</text>
        <dbReference type="EC" id="2.7.13.3"/>
    </reaction>
</comment>
<feature type="domain" description="Signal transduction histidine kinase subgroup 3 dimerisation and phosphoacceptor" evidence="11">
    <location>
        <begin position="185"/>
        <end position="250"/>
    </location>
</feature>
<name>A0A3D9SYT4_9ACTN</name>
<keyword evidence="4" id="KW-0808">Transferase</keyword>
<evidence type="ECO:0000313" key="12">
    <source>
        <dbReference type="EMBL" id="REF01110.1"/>
    </source>
</evidence>
<dbReference type="InterPro" id="IPR036890">
    <property type="entry name" value="HATPase_C_sf"/>
</dbReference>
<keyword evidence="6 12" id="KW-0418">Kinase</keyword>
<keyword evidence="7" id="KW-0067">ATP-binding</keyword>
<dbReference type="AlphaFoldDB" id="A0A3D9SYT4"/>
<evidence type="ECO:0000256" key="8">
    <source>
        <dbReference type="ARBA" id="ARBA00023012"/>
    </source>
</evidence>
<dbReference type="RefSeq" id="WP_116026188.1">
    <property type="nucleotide sequence ID" value="NZ_QTTT01000001.1"/>
</dbReference>
<keyword evidence="9" id="KW-0175">Coiled coil</keyword>
<evidence type="ECO:0000256" key="5">
    <source>
        <dbReference type="ARBA" id="ARBA00022741"/>
    </source>
</evidence>
<dbReference type="GO" id="GO:0016020">
    <property type="term" value="C:membrane"/>
    <property type="evidence" value="ECO:0007669"/>
    <property type="project" value="InterPro"/>
</dbReference>
<sequence>MRFTTRQDALFAVAALAGGLLFLSAHGYTDWESDGTGPGVGWRVPSLLGVSGAMLFRRTRPLVGLAVATPASLLDIALGPSLGTMLIYTDSLYAAGLYGPRRTAERLLGVTATVTVLLAGGVGLWFAQWSVIVVTGGVAGMTWVGPVLTAMVVRAHRDKAELERQRAEQLARLGELDRRNAVVAERARMARELHDVIANHLSAVALHSSAVLRLPDLDREGIRQAMQVIRDNSVQGLAEMRRMIGLLREEPDRAADPPAAPRLTDLKGLVERAARPDLTVGLEVSGTVRELPAAVELAAYRIVQESLTNVLKHAGPGRAEVVVEHRPDRVRVRVDSPLGAERTELPGAGSGLVGMRERASILRGGFTAGRDGDRWVVRAELPTSVSEDGVDGGLA</sequence>
<dbReference type="Gene3D" id="1.20.5.1930">
    <property type="match status" value="1"/>
</dbReference>
<reference evidence="12 13" key="1">
    <citation type="submission" date="2018-08" db="EMBL/GenBank/DDBJ databases">
        <title>Sequencing the genomes of 1000 actinobacteria strains.</title>
        <authorList>
            <person name="Klenk H.-P."/>
        </authorList>
    </citation>
    <scope>NUCLEOTIDE SEQUENCE [LARGE SCALE GENOMIC DNA]</scope>
    <source>
        <strain evidence="12 13">DSM 43927</strain>
    </source>
</reference>
<evidence type="ECO:0000256" key="7">
    <source>
        <dbReference type="ARBA" id="ARBA00022840"/>
    </source>
</evidence>
<gene>
    <name evidence="12" type="ORF">DFJ69_6709</name>
</gene>
<keyword evidence="10" id="KW-1133">Transmembrane helix</keyword>
<keyword evidence="8" id="KW-0902">Two-component regulatory system</keyword>
<feature type="transmembrane region" description="Helical" evidence="10">
    <location>
        <begin position="62"/>
        <end position="87"/>
    </location>
</feature>
<feature type="transmembrane region" description="Helical" evidence="10">
    <location>
        <begin position="107"/>
        <end position="126"/>
    </location>
</feature>
<evidence type="ECO:0000256" key="9">
    <source>
        <dbReference type="SAM" id="Coils"/>
    </source>
</evidence>
<dbReference type="Proteomes" id="UP000256661">
    <property type="component" value="Unassembled WGS sequence"/>
</dbReference>
<evidence type="ECO:0000259" key="11">
    <source>
        <dbReference type="Pfam" id="PF07730"/>
    </source>
</evidence>
<dbReference type="PANTHER" id="PTHR24421:SF10">
    <property type="entry name" value="NITRATE_NITRITE SENSOR PROTEIN NARQ"/>
    <property type="match status" value="1"/>
</dbReference>
<evidence type="ECO:0000256" key="10">
    <source>
        <dbReference type="SAM" id="Phobius"/>
    </source>
</evidence>
<dbReference type="PANTHER" id="PTHR24421">
    <property type="entry name" value="NITRATE/NITRITE SENSOR PROTEIN NARX-RELATED"/>
    <property type="match status" value="1"/>
</dbReference>